<organism evidence="17 18">
    <name type="scientific">Pedobacter westerhofensis</name>
    <dbReference type="NCBI Taxonomy" id="425512"/>
    <lineage>
        <taxon>Bacteria</taxon>
        <taxon>Pseudomonadati</taxon>
        <taxon>Bacteroidota</taxon>
        <taxon>Sphingobacteriia</taxon>
        <taxon>Sphingobacteriales</taxon>
        <taxon>Sphingobacteriaceae</taxon>
        <taxon>Pedobacter</taxon>
    </lineage>
</organism>
<evidence type="ECO:0000256" key="2">
    <source>
        <dbReference type="ARBA" id="ARBA00004141"/>
    </source>
</evidence>
<keyword evidence="6" id="KW-0812">Transmembrane</keyword>
<evidence type="ECO:0000256" key="10">
    <source>
        <dbReference type="ARBA" id="ARBA00022989"/>
    </source>
</evidence>
<dbReference type="Proteomes" id="UP000320300">
    <property type="component" value="Unassembled WGS sequence"/>
</dbReference>
<dbReference type="Gene3D" id="3.30.450.20">
    <property type="entry name" value="PAS domain"/>
    <property type="match status" value="2"/>
</dbReference>
<sequence>MDLLTDTLFKALFDTPVPRVILKADVPDFTILDYNRSYELATHTIGKNIRGKSLWEIYAPEQAVGEGSTVLPDALTRAVINRETVYMPPFHYDIPSAVPGEMITSWWELEIVYIPAKGNQEACLLTTTYNITERIISKQSLDEGLNRELQMGRELAVINEELSASNEELTSANEEITVSNEELSVANEELAMLNDELGMMNEELMHSQLNLQSLYAELEQRIDDRTRELAESEQQFRQLAESIIQMVWITDDKGIPIYYNRRWHDFAGHLDPEQGEADWYRVFHPDDADRVRAVWMRSLETGEPYELEYRLRNLRGEYIWILGRAAPYRDKDGRITRWFGTCTDINDLKLAEQRKDDFISIASHELKTPVTSLRASLQLLNKYKYNEDAKKLIPALVDQACRSSDRVSRLIDDLLNVGKLNQGQLQLNKKRFKLSDIIDECCGYVQLAGEHQIITSGNTTLEVYADAGRIDQVMVNLINNAVKYSAPGEEVRVTIDQEEHAVKVSVTDKGQGIPPEKLPHLFDRYYKVEAEGAKYSGLGLGLYISAEIIRKHDGEIGVESEPGKGSTFWFTLPIQNFDTPQRFK</sequence>
<keyword evidence="18" id="KW-1185">Reference proteome</keyword>
<dbReference type="GO" id="GO:0016020">
    <property type="term" value="C:membrane"/>
    <property type="evidence" value="ECO:0007669"/>
    <property type="project" value="UniProtKB-SubCell"/>
</dbReference>
<evidence type="ECO:0000256" key="13">
    <source>
        <dbReference type="SAM" id="Coils"/>
    </source>
</evidence>
<dbReference type="InterPro" id="IPR005467">
    <property type="entry name" value="His_kinase_dom"/>
</dbReference>
<dbReference type="InterPro" id="IPR036097">
    <property type="entry name" value="HisK_dim/P_sf"/>
</dbReference>
<evidence type="ECO:0000256" key="6">
    <source>
        <dbReference type="ARBA" id="ARBA00022692"/>
    </source>
</evidence>
<dbReference type="EMBL" id="FXTN01000004">
    <property type="protein sequence ID" value="SMO62807.1"/>
    <property type="molecule type" value="Genomic_DNA"/>
</dbReference>
<dbReference type="InterPro" id="IPR035965">
    <property type="entry name" value="PAS-like_dom_sf"/>
</dbReference>
<dbReference type="InterPro" id="IPR003661">
    <property type="entry name" value="HisK_dim/P_dom"/>
</dbReference>
<evidence type="ECO:0000256" key="11">
    <source>
        <dbReference type="ARBA" id="ARBA00023012"/>
    </source>
</evidence>
<keyword evidence="13" id="KW-0175">Coiled coil</keyword>
<dbReference type="InterPro" id="IPR001610">
    <property type="entry name" value="PAC"/>
</dbReference>
<dbReference type="EC" id="2.7.13.3" evidence="3"/>
<evidence type="ECO:0000256" key="4">
    <source>
        <dbReference type="ARBA" id="ARBA00022553"/>
    </source>
</evidence>
<dbReference type="Pfam" id="PF00512">
    <property type="entry name" value="HisKA"/>
    <property type="match status" value="1"/>
</dbReference>
<dbReference type="SMART" id="SM00086">
    <property type="entry name" value="PAC"/>
    <property type="match status" value="1"/>
</dbReference>
<dbReference type="AlphaFoldDB" id="A0A521CTJ2"/>
<evidence type="ECO:0000256" key="1">
    <source>
        <dbReference type="ARBA" id="ARBA00000085"/>
    </source>
</evidence>
<keyword evidence="7" id="KW-0547">Nucleotide-binding</keyword>
<dbReference type="SUPFAM" id="SSF55785">
    <property type="entry name" value="PYP-like sensor domain (PAS domain)"/>
    <property type="match status" value="1"/>
</dbReference>
<dbReference type="GO" id="GO:0000156">
    <property type="term" value="F:phosphorelay response regulator activity"/>
    <property type="evidence" value="ECO:0007669"/>
    <property type="project" value="TreeGrafter"/>
</dbReference>
<comment type="catalytic activity">
    <reaction evidence="1">
        <text>ATP + protein L-histidine = ADP + protein N-phospho-L-histidine.</text>
        <dbReference type="EC" id="2.7.13.3"/>
    </reaction>
</comment>
<evidence type="ECO:0000313" key="18">
    <source>
        <dbReference type="Proteomes" id="UP000320300"/>
    </source>
</evidence>
<dbReference type="SUPFAM" id="SSF55874">
    <property type="entry name" value="ATPase domain of HSP90 chaperone/DNA topoisomerase II/histidine kinase"/>
    <property type="match status" value="1"/>
</dbReference>
<dbReference type="CDD" id="cd00075">
    <property type="entry name" value="HATPase"/>
    <property type="match status" value="1"/>
</dbReference>
<keyword evidence="9" id="KW-0067">ATP-binding</keyword>
<proteinExistence type="predicted"/>
<dbReference type="CDD" id="cd00130">
    <property type="entry name" value="PAS"/>
    <property type="match status" value="1"/>
</dbReference>
<dbReference type="OrthoDB" id="9813151at2"/>
<dbReference type="SMART" id="SM00091">
    <property type="entry name" value="PAS"/>
    <property type="match status" value="2"/>
</dbReference>
<feature type="domain" description="PAC" evidence="16">
    <location>
        <begin position="305"/>
        <end position="357"/>
    </location>
</feature>
<evidence type="ECO:0000259" key="16">
    <source>
        <dbReference type="PROSITE" id="PS50113"/>
    </source>
</evidence>
<dbReference type="PROSITE" id="PS50109">
    <property type="entry name" value="HIS_KIN"/>
    <property type="match status" value="1"/>
</dbReference>
<gene>
    <name evidence="17" type="ORF">SAMN06265348_104188</name>
</gene>
<comment type="subcellular location">
    <subcellularLocation>
        <location evidence="2">Membrane</location>
        <topology evidence="2">Multi-pass membrane protein</topology>
    </subcellularLocation>
</comment>
<dbReference type="NCBIfam" id="TIGR00229">
    <property type="entry name" value="sensory_box"/>
    <property type="match status" value="1"/>
</dbReference>
<feature type="domain" description="Histidine kinase" evidence="14">
    <location>
        <begin position="361"/>
        <end position="576"/>
    </location>
</feature>
<evidence type="ECO:0000256" key="12">
    <source>
        <dbReference type="ARBA" id="ARBA00023136"/>
    </source>
</evidence>
<name>A0A521CTJ2_9SPHI</name>
<keyword evidence="10" id="KW-1133">Transmembrane helix</keyword>
<dbReference type="GO" id="GO:0000155">
    <property type="term" value="F:phosphorelay sensor kinase activity"/>
    <property type="evidence" value="ECO:0007669"/>
    <property type="project" value="InterPro"/>
</dbReference>
<dbReference type="InterPro" id="IPR036890">
    <property type="entry name" value="HATPase_C_sf"/>
</dbReference>
<keyword evidence="4" id="KW-0597">Phosphoprotein</keyword>
<evidence type="ECO:0000256" key="7">
    <source>
        <dbReference type="ARBA" id="ARBA00022741"/>
    </source>
</evidence>
<evidence type="ECO:0000256" key="5">
    <source>
        <dbReference type="ARBA" id="ARBA00022679"/>
    </source>
</evidence>
<evidence type="ECO:0000313" key="17">
    <source>
        <dbReference type="EMBL" id="SMO62807.1"/>
    </source>
</evidence>
<dbReference type="InterPro" id="IPR000700">
    <property type="entry name" value="PAS-assoc_C"/>
</dbReference>
<dbReference type="GO" id="GO:0007234">
    <property type="term" value="P:osmosensory signaling via phosphorelay pathway"/>
    <property type="evidence" value="ECO:0007669"/>
    <property type="project" value="TreeGrafter"/>
</dbReference>
<protein>
    <recommendedName>
        <fullName evidence="3">histidine kinase</fullName>
        <ecNumber evidence="3">2.7.13.3</ecNumber>
    </recommendedName>
</protein>
<keyword evidence="8" id="KW-0418">Kinase</keyword>
<dbReference type="SMART" id="SM00387">
    <property type="entry name" value="HATPase_c"/>
    <property type="match status" value="1"/>
</dbReference>
<dbReference type="InterPro" id="IPR004358">
    <property type="entry name" value="Sig_transdc_His_kin-like_C"/>
</dbReference>
<accession>A0A521CTJ2</accession>
<evidence type="ECO:0000259" key="15">
    <source>
        <dbReference type="PROSITE" id="PS50112"/>
    </source>
</evidence>
<keyword evidence="5" id="KW-0808">Transferase</keyword>
<dbReference type="PRINTS" id="PR00344">
    <property type="entry name" value="BCTRLSENSOR"/>
</dbReference>
<evidence type="ECO:0000256" key="8">
    <source>
        <dbReference type="ARBA" id="ARBA00022777"/>
    </source>
</evidence>
<reference evidence="17 18" key="1">
    <citation type="submission" date="2017-05" db="EMBL/GenBank/DDBJ databases">
        <authorList>
            <person name="Varghese N."/>
            <person name="Submissions S."/>
        </authorList>
    </citation>
    <scope>NUCLEOTIDE SEQUENCE [LARGE SCALE GENOMIC DNA]</scope>
    <source>
        <strain evidence="17 18">DSM 19036</strain>
    </source>
</reference>
<dbReference type="Pfam" id="PF08447">
    <property type="entry name" value="PAS_3"/>
    <property type="match status" value="1"/>
</dbReference>
<keyword evidence="11" id="KW-0902">Two-component regulatory system</keyword>
<dbReference type="GO" id="GO:0030295">
    <property type="term" value="F:protein kinase activator activity"/>
    <property type="evidence" value="ECO:0007669"/>
    <property type="project" value="TreeGrafter"/>
</dbReference>
<dbReference type="PANTHER" id="PTHR42878:SF7">
    <property type="entry name" value="SENSOR HISTIDINE KINASE GLRK"/>
    <property type="match status" value="1"/>
</dbReference>
<dbReference type="Gene3D" id="1.10.287.130">
    <property type="match status" value="1"/>
</dbReference>
<feature type="coiled-coil region" evidence="13">
    <location>
        <begin position="155"/>
        <end position="242"/>
    </location>
</feature>
<feature type="domain" description="PAS" evidence="15">
    <location>
        <begin position="232"/>
        <end position="302"/>
    </location>
</feature>
<keyword evidence="12" id="KW-0472">Membrane</keyword>
<dbReference type="PANTHER" id="PTHR42878">
    <property type="entry name" value="TWO-COMPONENT HISTIDINE KINASE"/>
    <property type="match status" value="1"/>
</dbReference>
<dbReference type="SMART" id="SM00388">
    <property type="entry name" value="HisKA"/>
    <property type="match status" value="1"/>
</dbReference>
<dbReference type="RefSeq" id="WP_142527889.1">
    <property type="nucleotide sequence ID" value="NZ_CBCSJO010000001.1"/>
</dbReference>
<dbReference type="InterPro" id="IPR050351">
    <property type="entry name" value="BphY/WalK/GraS-like"/>
</dbReference>
<dbReference type="CDD" id="cd00082">
    <property type="entry name" value="HisKA"/>
    <property type="match status" value="1"/>
</dbReference>
<dbReference type="Pfam" id="PF02518">
    <property type="entry name" value="HATPase_c"/>
    <property type="match status" value="1"/>
</dbReference>
<evidence type="ECO:0000256" key="9">
    <source>
        <dbReference type="ARBA" id="ARBA00022840"/>
    </source>
</evidence>
<dbReference type="Gene3D" id="3.30.565.10">
    <property type="entry name" value="Histidine kinase-like ATPase, C-terminal domain"/>
    <property type="match status" value="1"/>
</dbReference>
<dbReference type="GO" id="GO:0005524">
    <property type="term" value="F:ATP binding"/>
    <property type="evidence" value="ECO:0007669"/>
    <property type="project" value="UniProtKB-KW"/>
</dbReference>
<dbReference type="PROSITE" id="PS50112">
    <property type="entry name" value="PAS"/>
    <property type="match status" value="1"/>
</dbReference>
<dbReference type="FunFam" id="3.30.565.10:FF:000006">
    <property type="entry name" value="Sensor histidine kinase WalK"/>
    <property type="match status" value="1"/>
</dbReference>
<evidence type="ECO:0000256" key="3">
    <source>
        <dbReference type="ARBA" id="ARBA00012438"/>
    </source>
</evidence>
<dbReference type="SUPFAM" id="SSF47384">
    <property type="entry name" value="Homodimeric domain of signal transducing histidine kinase"/>
    <property type="match status" value="1"/>
</dbReference>
<dbReference type="PROSITE" id="PS50113">
    <property type="entry name" value="PAC"/>
    <property type="match status" value="1"/>
</dbReference>
<dbReference type="FunFam" id="3.30.450.20:FF:000099">
    <property type="entry name" value="Sensory box sensor histidine kinase"/>
    <property type="match status" value="1"/>
</dbReference>
<evidence type="ECO:0000259" key="14">
    <source>
        <dbReference type="PROSITE" id="PS50109"/>
    </source>
</evidence>
<dbReference type="InterPro" id="IPR013655">
    <property type="entry name" value="PAS_fold_3"/>
</dbReference>
<dbReference type="InterPro" id="IPR003594">
    <property type="entry name" value="HATPase_dom"/>
</dbReference>
<dbReference type="InterPro" id="IPR000014">
    <property type="entry name" value="PAS"/>
</dbReference>